<feature type="transmembrane region" description="Helical" evidence="1">
    <location>
        <begin position="266"/>
        <end position="288"/>
    </location>
</feature>
<keyword evidence="1" id="KW-0812">Transmembrane</keyword>
<dbReference type="InterPro" id="IPR050469">
    <property type="entry name" value="Diguanylate_Cyclase"/>
</dbReference>
<evidence type="ECO:0000313" key="3">
    <source>
        <dbReference type="EMBL" id="ROP28681.1"/>
    </source>
</evidence>
<dbReference type="PROSITE" id="PS50887">
    <property type="entry name" value="GGDEF"/>
    <property type="match status" value="1"/>
</dbReference>
<dbReference type="PANTHER" id="PTHR45138:SF9">
    <property type="entry name" value="DIGUANYLATE CYCLASE DGCM-RELATED"/>
    <property type="match status" value="1"/>
</dbReference>
<dbReference type="NCBIfam" id="TIGR00254">
    <property type="entry name" value="GGDEF"/>
    <property type="match status" value="1"/>
</dbReference>
<dbReference type="Pfam" id="PF00990">
    <property type="entry name" value="GGDEF"/>
    <property type="match status" value="1"/>
</dbReference>
<dbReference type="CDD" id="cd01949">
    <property type="entry name" value="GGDEF"/>
    <property type="match status" value="1"/>
</dbReference>
<feature type="transmembrane region" description="Helical" evidence="1">
    <location>
        <begin position="171"/>
        <end position="190"/>
    </location>
</feature>
<gene>
    <name evidence="3" type="ORF">EDD30_1450</name>
</gene>
<keyword evidence="1" id="KW-1133">Transmembrane helix</keyword>
<protein>
    <submittedName>
        <fullName evidence="3">Diguanylate cyclase (GGDEF)-like protein</fullName>
    </submittedName>
</protein>
<feature type="transmembrane region" description="Helical" evidence="1">
    <location>
        <begin position="13"/>
        <end position="31"/>
    </location>
</feature>
<evidence type="ECO:0000256" key="1">
    <source>
        <dbReference type="SAM" id="Phobius"/>
    </source>
</evidence>
<dbReference type="SUPFAM" id="SSF55073">
    <property type="entry name" value="Nucleotide cyclase"/>
    <property type="match status" value="1"/>
</dbReference>
<dbReference type="EMBL" id="RJKL01000001">
    <property type="protein sequence ID" value="ROP28681.1"/>
    <property type="molecule type" value="Genomic_DNA"/>
</dbReference>
<dbReference type="Proteomes" id="UP000271683">
    <property type="component" value="Unassembled WGS sequence"/>
</dbReference>
<sequence>MVPATERGATIQTFLYCLISASTAVALAVGIRKHRPEPSSTWWLFVAGQVMYTAGDVTYYVASQDDASYPPAANLLYLSQYVLVAVGLVRLIRRRSPQRNTAALVDTAILAVGAAVLWWVFLIHPTVTAPDINILDRIAATAYPVMDLCVLTVAIRLMLSGGVRQRAYHLLLAFLGMNLFGDTTYGLLTLTGSFEDGNWPDAFWLLGYVALGAAGLHPSMRHVGDPADVRSGATPYRVVLLGFATAMAPAVLVVQNLRGAAKSDLVVVGASGVLFLLVLMRMAGLIAVQRRLAITDALTGLYTRRFLSEQLRVEGERVARSGGSSALLLLDVDHFKCVNDTYGHPAGDQVLAEVARRLSTTCRASDVVARFGGEEFAVLTTATDPENLAVLAERIRTRMSESPVLVDGRTPVAITVSIGGVAALPPQALTADDLVNTADAALYAAKRGGRDRVVIGDLEDRTEPAAVHRDALSDLDRRIQDWAAVVAEAASRRPDAVPVPAGAVSAVCAAWAVMLSPSRERPAMTQDLARAELRRCRGVQFPSHIVDQFLALVATGEIGNPAPASAAEDVPVAVPA</sequence>
<dbReference type="InterPro" id="IPR043128">
    <property type="entry name" value="Rev_trsase/Diguanyl_cyclase"/>
</dbReference>
<reference evidence="3 4" key="1">
    <citation type="submission" date="2018-11" db="EMBL/GenBank/DDBJ databases">
        <title>Sequencing the genomes of 1000 actinobacteria strains.</title>
        <authorList>
            <person name="Klenk H.-P."/>
        </authorList>
    </citation>
    <scope>NUCLEOTIDE SEQUENCE [LARGE SCALE GENOMIC DNA]</scope>
    <source>
        <strain evidence="3 4">DSM 43634</strain>
    </source>
</reference>
<feature type="transmembrane region" description="Helical" evidence="1">
    <location>
        <begin position="236"/>
        <end position="254"/>
    </location>
</feature>
<dbReference type="AlphaFoldDB" id="A0A3N1GET0"/>
<feature type="domain" description="GGDEF" evidence="2">
    <location>
        <begin position="323"/>
        <end position="458"/>
    </location>
</feature>
<feature type="transmembrane region" description="Helical" evidence="1">
    <location>
        <begin position="43"/>
        <end position="62"/>
    </location>
</feature>
<comment type="caution">
    <text evidence="3">The sequence shown here is derived from an EMBL/GenBank/DDBJ whole genome shotgun (WGS) entry which is preliminary data.</text>
</comment>
<feature type="transmembrane region" description="Helical" evidence="1">
    <location>
        <begin position="141"/>
        <end position="159"/>
    </location>
</feature>
<dbReference type="FunFam" id="3.30.70.270:FF:000001">
    <property type="entry name" value="Diguanylate cyclase domain protein"/>
    <property type="match status" value="1"/>
</dbReference>
<proteinExistence type="predicted"/>
<dbReference type="Gene3D" id="3.30.70.270">
    <property type="match status" value="1"/>
</dbReference>
<feature type="transmembrane region" description="Helical" evidence="1">
    <location>
        <begin position="74"/>
        <end position="92"/>
    </location>
</feature>
<organism evidence="3 4">
    <name type="scientific">Couchioplanes caeruleus</name>
    <dbReference type="NCBI Taxonomy" id="56438"/>
    <lineage>
        <taxon>Bacteria</taxon>
        <taxon>Bacillati</taxon>
        <taxon>Actinomycetota</taxon>
        <taxon>Actinomycetes</taxon>
        <taxon>Micromonosporales</taxon>
        <taxon>Micromonosporaceae</taxon>
        <taxon>Couchioplanes</taxon>
    </lineage>
</organism>
<accession>A0A3N1GET0</accession>
<dbReference type="PANTHER" id="PTHR45138">
    <property type="entry name" value="REGULATORY COMPONENTS OF SENSORY TRANSDUCTION SYSTEM"/>
    <property type="match status" value="1"/>
</dbReference>
<keyword evidence="1" id="KW-0472">Membrane</keyword>
<dbReference type="InterPro" id="IPR029787">
    <property type="entry name" value="Nucleotide_cyclase"/>
</dbReference>
<dbReference type="GO" id="GO:1902201">
    <property type="term" value="P:negative regulation of bacterial-type flagellum-dependent cell motility"/>
    <property type="evidence" value="ECO:0007669"/>
    <property type="project" value="TreeGrafter"/>
</dbReference>
<dbReference type="InterPro" id="IPR000160">
    <property type="entry name" value="GGDEF_dom"/>
</dbReference>
<name>A0A3N1GET0_9ACTN</name>
<dbReference type="GO" id="GO:0043709">
    <property type="term" value="P:cell adhesion involved in single-species biofilm formation"/>
    <property type="evidence" value="ECO:0007669"/>
    <property type="project" value="TreeGrafter"/>
</dbReference>
<dbReference type="GO" id="GO:0005886">
    <property type="term" value="C:plasma membrane"/>
    <property type="evidence" value="ECO:0007669"/>
    <property type="project" value="TreeGrafter"/>
</dbReference>
<dbReference type="GO" id="GO:0052621">
    <property type="term" value="F:diguanylate cyclase activity"/>
    <property type="evidence" value="ECO:0007669"/>
    <property type="project" value="TreeGrafter"/>
</dbReference>
<evidence type="ECO:0000259" key="2">
    <source>
        <dbReference type="PROSITE" id="PS50887"/>
    </source>
</evidence>
<dbReference type="SMART" id="SM00267">
    <property type="entry name" value="GGDEF"/>
    <property type="match status" value="1"/>
</dbReference>
<evidence type="ECO:0000313" key="4">
    <source>
        <dbReference type="Proteomes" id="UP000271683"/>
    </source>
</evidence>
<feature type="transmembrane region" description="Helical" evidence="1">
    <location>
        <begin position="104"/>
        <end position="121"/>
    </location>
</feature>